<dbReference type="EMBL" id="VSSQ01052583">
    <property type="protein sequence ID" value="MPN06653.1"/>
    <property type="molecule type" value="Genomic_DNA"/>
</dbReference>
<gene>
    <name evidence="1" type="ORF">SDC9_153909</name>
</gene>
<name>A0A645F1X7_9ZZZZ</name>
<proteinExistence type="predicted"/>
<dbReference type="AlphaFoldDB" id="A0A645F1X7"/>
<comment type="caution">
    <text evidence="1">The sequence shown here is derived from an EMBL/GenBank/DDBJ whole genome shotgun (WGS) entry which is preliminary data.</text>
</comment>
<evidence type="ECO:0000313" key="1">
    <source>
        <dbReference type="EMBL" id="MPN06653.1"/>
    </source>
</evidence>
<organism evidence="1">
    <name type="scientific">bioreactor metagenome</name>
    <dbReference type="NCBI Taxonomy" id="1076179"/>
    <lineage>
        <taxon>unclassified sequences</taxon>
        <taxon>metagenomes</taxon>
        <taxon>ecological metagenomes</taxon>
    </lineage>
</organism>
<sequence length="94" mass="10429">MPCARLGCKVLDAVLHVVVCLCQSGIPFVAAEGAHVLPFEVDLRRGLEIPLQAVRSLKGRRSVQIDEILPDLLRYPYVLLQTELLFQYGIAEQG</sequence>
<reference evidence="1" key="1">
    <citation type="submission" date="2019-08" db="EMBL/GenBank/DDBJ databases">
        <authorList>
            <person name="Kucharzyk K."/>
            <person name="Murdoch R.W."/>
            <person name="Higgins S."/>
            <person name="Loffler F."/>
        </authorList>
    </citation>
    <scope>NUCLEOTIDE SEQUENCE</scope>
</reference>
<accession>A0A645F1X7</accession>
<protein>
    <submittedName>
        <fullName evidence="1">Uncharacterized protein</fullName>
    </submittedName>
</protein>